<feature type="domain" description="PTS EIIC type-1" evidence="14">
    <location>
        <begin position="1"/>
        <end position="387"/>
    </location>
</feature>
<feature type="transmembrane region" description="Helical" evidence="12">
    <location>
        <begin position="151"/>
        <end position="174"/>
    </location>
</feature>
<evidence type="ECO:0000313" key="16">
    <source>
        <dbReference type="Proteomes" id="UP001178662"/>
    </source>
</evidence>
<keyword evidence="2" id="KW-0813">Transport</keyword>
<dbReference type="InterPro" id="IPR050429">
    <property type="entry name" value="PTS_Glucose_EIICBA"/>
</dbReference>
<feature type="transmembrane region" description="Helical" evidence="12">
    <location>
        <begin position="112"/>
        <end position="131"/>
    </location>
</feature>
<sequence>MIAILQKMGRSLMLPVATLPAAAFLLRFGKIDYVEDFHFGQSIGGFINHYIAPFLLAGGSALFDNLALIFAIGIAIGLAGHGIAALAAAIAYEVLDTILEKIPTVFGSSQEQLDMGVMGGIIAGVVASYMYNKYHQIKLPEWLGFFSGKRFVSIATPMVMIPIAIVLGIIWGPIQSVMDEFGRWMVDLDAIGSFIFGTSNRLLLPIGLHHVINNIVWFQIGVFEDSAGREIHGDLARFFAGDPSAGLFMTGYYPIMMFALPAGALAIIRSANPLKRKAITTIFISAALASFFTGITEPIEFAFLFASPLLYIVHAFLTGVSGLITTILGIKHGFGFSAGFIDFLINYQLASKPLLLIPIGILFGIVYYAIFRYFIVKFNLATPGREMEQSENISEVSLAQQTTLQRAQQVLINIGGANNVVSIDACITRLSILLRNDNLMNDKQLKKLGAAAVMRMGQGSVVIIFGTHSDRIKDEIMKLL</sequence>
<keyword evidence="8" id="KW-0418">Kinase</keyword>
<keyword evidence="5" id="KW-0808">Transferase</keyword>
<evidence type="ECO:0000313" key="15">
    <source>
        <dbReference type="EMBL" id="WEK55965.1"/>
    </source>
</evidence>
<dbReference type="PANTHER" id="PTHR30009:SF4">
    <property type="entry name" value="PTS SYSTEM N-ACETYLGLUCOSAMINE-SPECIFIC EIICBA COMPONENT"/>
    <property type="match status" value="1"/>
</dbReference>
<dbReference type="GO" id="GO:0005886">
    <property type="term" value="C:plasma membrane"/>
    <property type="evidence" value="ECO:0007669"/>
    <property type="project" value="UniProtKB-SubCell"/>
</dbReference>
<evidence type="ECO:0000256" key="11">
    <source>
        <dbReference type="PROSITE-ProRule" id="PRU00421"/>
    </source>
</evidence>
<evidence type="ECO:0000256" key="5">
    <source>
        <dbReference type="ARBA" id="ARBA00022679"/>
    </source>
</evidence>
<keyword evidence="7 12" id="KW-0812">Transmembrane</keyword>
<proteinExistence type="predicted"/>
<dbReference type="AlphaFoldDB" id="A0AA95EYQ7"/>
<comment type="subcellular location">
    <subcellularLocation>
        <location evidence="1">Cell membrane</location>
        <topology evidence="1">Multi-pass membrane protein</topology>
    </subcellularLocation>
</comment>
<evidence type="ECO:0000259" key="13">
    <source>
        <dbReference type="PROSITE" id="PS51098"/>
    </source>
</evidence>
<dbReference type="PROSITE" id="PS51103">
    <property type="entry name" value="PTS_EIIC_TYPE_1"/>
    <property type="match status" value="1"/>
</dbReference>
<evidence type="ECO:0000256" key="7">
    <source>
        <dbReference type="ARBA" id="ARBA00022692"/>
    </source>
</evidence>
<evidence type="ECO:0000256" key="2">
    <source>
        <dbReference type="ARBA" id="ARBA00022448"/>
    </source>
</evidence>
<dbReference type="GO" id="GO:0016301">
    <property type="term" value="F:kinase activity"/>
    <property type="evidence" value="ECO:0007669"/>
    <property type="project" value="UniProtKB-KW"/>
</dbReference>
<feature type="transmembrane region" description="Helical" evidence="12">
    <location>
        <begin position="251"/>
        <end position="271"/>
    </location>
</feature>
<organism evidence="15 16">
    <name type="scientific">Candidatus Cohnella colombiensis</name>
    <dbReference type="NCBI Taxonomy" id="3121368"/>
    <lineage>
        <taxon>Bacteria</taxon>
        <taxon>Bacillati</taxon>
        <taxon>Bacillota</taxon>
        <taxon>Bacilli</taxon>
        <taxon>Bacillales</taxon>
        <taxon>Paenibacillaceae</taxon>
        <taxon>Cohnella</taxon>
    </lineage>
</organism>
<keyword evidence="10 12" id="KW-0472">Membrane</keyword>
<keyword evidence="9 12" id="KW-1133">Transmembrane helix</keyword>
<dbReference type="PROSITE" id="PS01035">
    <property type="entry name" value="PTS_EIIB_TYPE_1_CYS"/>
    <property type="match status" value="1"/>
</dbReference>
<evidence type="ECO:0000256" key="3">
    <source>
        <dbReference type="ARBA" id="ARBA00022475"/>
    </source>
</evidence>
<dbReference type="PANTHER" id="PTHR30009">
    <property type="entry name" value="CYTOCHROME C-TYPE SYNTHESIS PROTEIN AND PTS TRANSMEMBRANE COMPONENT"/>
    <property type="match status" value="1"/>
</dbReference>
<dbReference type="InterPro" id="IPR001996">
    <property type="entry name" value="PTS_IIB_1"/>
</dbReference>
<reference evidence="15" key="1">
    <citation type="submission" date="2023-03" db="EMBL/GenBank/DDBJ databases">
        <title>Andean soil-derived lignocellulolytic bacterial consortium as a source of novel taxa and putative plastic-active enzymes.</title>
        <authorList>
            <person name="Diaz-Garcia L."/>
            <person name="Chuvochina M."/>
            <person name="Feuerriegel G."/>
            <person name="Bunk B."/>
            <person name="Sproer C."/>
            <person name="Streit W.R."/>
            <person name="Rodriguez L.M."/>
            <person name="Overmann J."/>
            <person name="Jimenez D.J."/>
        </authorList>
    </citation>
    <scope>NUCLEOTIDE SEQUENCE</scope>
    <source>
        <strain evidence="15">MAG 2441</strain>
    </source>
</reference>
<dbReference type="SUPFAM" id="SSF55604">
    <property type="entry name" value="Glucose permease domain IIB"/>
    <property type="match status" value="1"/>
</dbReference>
<dbReference type="Gene3D" id="3.30.1360.60">
    <property type="entry name" value="Glucose permease domain IIB"/>
    <property type="match status" value="1"/>
</dbReference>
<dbReference type="InterPro" id="IPR036878">
    <property type="entry name" value="Glu_permease_IIB"/>
</dbReference>
<evidence type="ECO:0000256" key="4">
    <source>
        <dbReference type="ARBA" id="ARBA00022597"/>
    </source>
</evidence>
<dbReference type="NCBIfam" id="TIGR00826">
    <property type="entry name" value="EIIB_glc"/>
    <property type="match status" value="1"/>
</dbReference>
<dbReference type="PROSITE" id="PS51098">
    <property type="entry name" value="PTS_EIIB_TYPE_1"/>
    <property type="match status" value="1"/>
</dbReference>
<feature type="transmembrane region" description="Helical" evidence="12">
    <location>
        <begin position="39"/>
        <end position="59"/>
    </location>
</feature>
<dbReference type="CDD" id="cd00212">
    <property type="entry name" value="PTS_IIB_glc"/>
    <property type="match status" value="1"/>
</dbReference>
<feature type="active site" description="Phosphocysteine intermediate; for EIIB activity" evidence="11">
    <location>
        <position position="426"/>
    </location>
</feature>
<dbReference type="EMBL" id="CP119317">
    <property type="protein sequence ID" value="WEK55965.1"/>
    <property type="molecule type" value="Genomic_DNA"/>
</dbReference>
<keyword evidence="3" id="KW-1003">Cell membrane</keyword>
<feature type="transmembrane region" description="Helical" evidence="12">
    <location>
        <begin position="278"/>
        <end position="295"/>
    </location>
</feature>
<evidence type="ECO:0000256" key="12">
    <source>
        <dbReference type="SAM" id="Phobius"/>
    </source>
</evidence>
<dbReference type="Pfam" id="PF02378">
    <property type="entry name" value="PTS_EIIC"/>
    <property type="match status" value="1"/>
</dbReference>
<name>A0AA95EYQ7_9BACL</name>
<dbReference type="Proteomes" id="UP001178662">
    <property type="component" value="Chromosome"/>
</dbReference>
<dbReference type="Pfam" id="PF00367">
    <property type="entry name" value="PTS_EIIB"/>
    <property type="match status" value="1"/>
</dbReference>
<accession>A0AA95EYQ7</accession>
<keyword evidence="16" id="KW-1185">Reference proteome</keyword>
<dbReference type="GO" id="GO:0015764">
    <property type="term" value="P:N-acetylglucosamine transport"/>
    <property type="evidence" value="ECO:0007669"/>
    <property type="project" value="TreeGrafter"/>
</dbReference>
<dbReference type="InterPro" id="IPR018113">
    <property type="entry name" value="PTrfase_EIIB_Cys"/>
</dbReference>
<evidence type="ECO:0000256" key="9">
    <source>
        <dbReference type="ARBA" id="ARBA00022989"/>
    </source>
</evidence>
<gene>
    <name evidence="15" type="ORF">P0Y55_07940</name>
</gene>
<dbReference type="InterPro" id="IPR013013">
    <property type="entry name" value="PTS_EIIC_1"/>
</dbReference>
<dbReference type="GO" id="GO:0009401">
    <property type="term" value="P:phosphoenolpyruvate-dependent sugar phosphotransferase system"/>
    <property type="evidence" value="ECO:0007669"/>
    <property type="project" value="UniProtKB-KW"/>
</dbReference>
<feature type="domain" description="PTS EIIB type-1" evidence="13">
    <location>
        <begin position="404"/>
        <end position="480"/>
    </location>
</feature>
<keyword evidence="4" id="KW-0762">Sugar transport</keyword>
<feature type="transmembrane region" description="Helical" evidence="12">
    <location>
        <begin position="66"/>
        <end position="92"/>
    </location>
</feature>
<evidence type="ECO:0000259" key="14">
    <source>
        <dbReference type="PROSITE" id="PS51103"/>
    </source>
</evidence>
<keyword evidence="6" id="KW-0598">Phosphotransferase system</keyword>
<dbReference type="GO" id="GO:0008982">
    <property type="term" value="F:protein-N(PI)-phosphohistidine-sugar phosphotransferase activity"/>
    <property type="evidence" value="ECO:0007669"/>
    <property type="project" value="InterPro"/>
</dbReference>
<dbReference type="InterPro" id="IPR003352">
    <property type="entry name" value="PTS_EIIC"/>
</dbReference>
<feature type="transmembrane region" description="Helical" evidence="12">
    <location>
        <begin position="355"/>
        <end position="375"/>
    </location>
</feature>
<evidence type="ECO:0000256" key="8">
    <source>
        <dbReference type="ARBA" id="ARBA00022777"/>
    </source>
</evidence>
<evidence type="ECO:0000256" key="10">
    <source>
        <dbReference type="ARBA" id="ARBA00023136"/>
    </source>
</evidence>
<protein>
    <submittedName>
        <fullName evidence="15">PTS transporter subunit EIIC</fullName>
    </submittedName>
</protein>
<evidence type="ECO:0000256" key="1">
    <source>
        <dbReference type="ARBA" id="ARBA00004651"/>
    </source>
</evidence>
<evidence type="ECO:0000256" key="6">
    <source>
        <dbReference type="ARBA" id="ARBA00022683"/>
    </source>
</evidence>
<dbReference type="GO" id="GO:0090563">
    <property type="term" value="F:protein-phosphocysteine-sugar phosphotransferase activity"/>
    <property type="evidence" value="ECO:0007669"/>
    <property type="project" value="TreeGrafter"/>
</dbReference>